<feature type="domain" description="IPT/TIG" evidence="3">
    <location>
        <begin position="359"/>
        <end position="408"/>
    </location>
</feature>
<evidence type="ECO:0000259" key="3">
    <source>
        <dbReference type="Pfam" id="PF01833"/>
    </source>
</evidence>
<dbReference type="AlphaFoldDB" id="A0A9W6ZH81"/>
<dbReference type="EMBL" id="BLQM01000019">
    <property type="protein sequence ID" value="GMH51232.1"/>
    <property type="molecule type" value="Genomic_DNA"/>
</dbReference>
<dbReference type="InterPro" id="IPR002909">
    <property type="entry name" value="IPT_dom"/>
</dbReference>
<dbReference type="InterPro" id="IPR052387">
    <property type="entry name" value="Fibrocystin"/>
</dbReference>
<evidence type="ECO:0000313" key="5">
    <source>
        <dbReference type="Proteomes" id="UP001162640"/>
    </source>
</evidence>
<dbReference type="CDD" id="cd00603">
    <property type="entry name" value="IPT_PCSR"/>
    <property type="match status" value="1"/>
</dbReference>
<dbReference type="Proteomes" id="UP001162640">
    <property type="component" value="Unassembled WGS sequence"/>
</dbReference>
<proteinExistence type="predicted"/>
<evidence type="ECO:0000256" key="1">
    <source>
        <dbReference type="ARBA" id="ARBA00022729"/>
    </source>
</evidence>
<accession>A0A9W6ZH81</accession>
<name>A0A9W6ZH81_9STRA</name>
<dbReference type="PANTHER" id="PTHR46769">
    <property type="entry name" value="POLYCYSTIC KIDNEY AND HEPATIC DISEASE 1 (AUTOSOMAL RECESSIVE)-LIKE 1"/>
    <property type="match status" value="1"/>
</dbReference>
<organism evidence="4 5">
    <name type="scientific">Triparma laevis f. inornata</name>
    <dbReference type="NCBI Taxonomy" id="1714386"/>
    <lineage>
        <taxon>Eukaryota</taxon>
        <taxon>Sar</taxon>
        <taxon>Stramenopiles</taxon>
        <taxon>Ochrophyta</taxon>
        <taxon>Bolidophyceae</taxon>
        <taxon>Parmales</taxon>
        <taxon>Triparmaceae</taxon>
        <taxon>Triparma</taxon>
    </lineage>
</organism>
<dbReference type="InterPro" id="IPR013783">
    <property type="entry name" value="Ig-like_fold"/>
</dbReference>
<comment type="caution">
    <text evidence="4">The sequence shown here is derived from an EMBL/GenBank/DDBJ whole genome shotgun (WGS) entry which is preliminary data.</text>
</comment>
<sequence>MTPRSLLIAFYTLVVLHHSSAQVTTEVSSFDSSSGSSKQRQATMSENAVVERTVRVDSVVPNVGTYTGGTHVHINGDNFAIDTYGGSNSVYFGYSKYDYLAPFGASPWVKCDVIEGACTVDCGGVRKIVCDTRPFEMNDFNTTEFRALKNAEESFFQKYRPPLPGSWAAMRYPEVMLDDRYYKYDIGTKGSICNCDENTAGCLTDGFKYACPRPIWAKTRSDCISGTNLGMHLKDYRTIYFGPGRPPQGGNLESESNSALCRADVLNAAASEDGELLGSEFHPVTVDDINPAPIEKDVVVCKLGDFEAGSYNVSAFMGTTYRSGEGSEIGGLTALFPHYETDLLSMSAKGVPYSAQYFPHISSVEPKVGSKSGGTILTISGGGFSMNPEKNSVQVGGQEVSVQFHQHTHTHTQF</sequence>
<gene>
    <name evidence="4" type="ORF">TL16_g00968</name>
</gene>
<reference evidence="5" key="1">
    <citation type="journal article" date="2023" name="Commun. Biol.">
        <title>Genome analysis of Parmales, the sister group of diatoms, reveals the evolutionary specialization of diatoms from phago-mixotrophs to photoautotrophs.</title>
        <authorList>
            <person name="Ban H."/>
            <person name="Sato S."/>
            <person name="Yoshikawa S."/>
            <person name="Yamada K."/>
            <person name="Nakamura Y."/>
            <person name="Ichinomiya M."/>
            <person name="Sato N."/>
            <person name="Blanc-Mathieu R."/>
            <person name="Endo H."/>
            <person name="Kuwata A."/>
            <person name="Ogata H."/>
        </authorList>
    </citation>
    <scope>NUCLEOTIDE SEQUENCE [LARGE SCALE GENOMIC DNA]</scope>
</reference>
<feature type="signal peptide" evidence="2">
    <location>
        <begin position="1"/>
        <end position="21"/>
    </location>
</feature>
<evidence type="ECO:0000313" key="4">
    <source>
        <dbReference type="EMBL" id="GMH51232.1"/>
    </source>
</evidence>
<dbReference type="Pfam" id="PF01833">
    <property type="entry name" value="TIG"/>
    <property type="match status" value="2"/>
</dbReference>
<protein>
    <recommendedName>
        <fullName evidence="3">IPT/TIG domain-containing protein</fullName>
    </recommendedName>
</protein>
<dbReference type="InterPro" id="IPR014756">
    <property type="entry name" value="Ig_E-set"/>
</dbReference>
<dbReference type="Gene3D" id="2.60.40.10">
    <property type="entry name" value="Immunoglobulins"/>
    <property type="match status" value="2"/>
</dbReference>
<evidence type="ECO:0000256" key="2">
    <source>
        <dbReference type="SAM" id="SignalP"/>
    </source>
</evidence>
<dbReference type="SUPFAM" id="SSF81296">
    <property type="entry name" value="E set domains"/>
    <property type="match status" value="1"/>
</dbReference>
<feature type="domain" description="IPT/TIG" evidence="3">
    <location>
        <begin position="56"/>
        <end position="93"/>
    </location>
</feature>
<feature type="chain" id="PRO_5040961308" description="IPT/TIG domain-containing protein" evidence="2">
    <location>
        <begin position="22"/>
        <end position="414"/>
    </location>
</feature>
<keyword evidence="1 2" id="KW-0732">Signal</keyword>
<dbReference type="PANTHER" id="PTHR46769:SF2">
    <property type="entry name" value="FIBROCYSTIN-L ISOFORM 2 PRECURSOR-RELATED"/>
    <property type="match status" value="1"/>
</dbReference>